<evidence type="ECO:0000313" key="7">
    <source>
        <dbReference type="Proteomes" id="UP000240739"/>
    </source>
</evidence>
<dbReference type="PANTHER" id="PTHR43847:SF1">
    <property type="entry name" value="BLL3993 PROTEIN"/>
    <property type="match status" value="1"/>
</dbReference>
<evidence type="ECO:0000256" key="3">
    <source>
        <dbReference type="ARBA" id="ARBA00022989"/>
    </source>
</evidence>
<comment type="subcellular location">
    <subcellularLocation>
        <location evidence="1">Endomembrane system</location>
        <topology evidence="1">Multi-pass membrane protein</topology>
    </subcellularLocation>
</comment>
<dbReference type="Pfam" id="PF04191">
    <property type="entry name" value="PEMT"/>
    <property type="match status" value="1"/>
</dbReference>
<keyword evidence="2 5" id="KW-0812">Transmembrane</keyword>
<evidence type="ECO:0000313" key="6">
    <source>
        <dbReference type="EMBL" id="PTL60302.1"/>
    </source>
</evidence>
<organism evidence="6 7">
    <name type="scientific">Paraconexibacter algicola</name>
    <dbReference type="NCBI Taxonomy" id="2133960"/>
    <lineage>
        <taxon>Bacteria</taxon>
        <taxon>Bacillati</taxon>
        <taxon>Actinomycetota</taxon>
        <taxon>Thermoleophilia</taxon>
        <taxon>Solirubrobacterales</taxon>
        <taxon>Paraconexibacteraceae</taxon>
        <taxon>Paraconexibacter</taxon>
    </lineage>
</organism>
<dbReference type="GO" id="GO:0008168">
    <property type="term" value="F:methyltransferase activity"/>
    <property type="evidence" value="ECO:0007669"/>
    <property type="project" value="UniProtKB-KW"/>
</dbReference>
<name>A0A2T4UM35_9ACTN</name>
<evidence type="ECO:0000256" key="1">
    <source>
        <dbReference type="ARBA" id="ARBA00004127"/>
    </source>
</evidence>
<evidence type="ECO:0000256" key="4">
    <source>
        <dbReference type="ARBA" id="ARBA00023136"/>
    </source>
</evidence>
<feature type="transmembrane region" description="Helical" evidence="5">
    <location>
        <begin position="42"/>
        <end position="69"/>
    </location>
</feature>
<dbReference type="GO" id="GO:0032259">
    <property type="term" value="P:methylation"/>
    <property type="evidence" value="ECO:0007669"/>
    <property type="project" value="UniProtKB-KW"/>
</dbReference>
<dbReference type="InterPro" id="IPR052527">
    <property type="entry name" value="Metal_cation-efflux_comp"/>
</dbReference>
<dbReference type="Proteomes" id="UP000240739">
    <property type="component" value="Unassembled WGS sequence"/>
</dbReference>
<sequence>MNALALGLFLLYLLVVFAGRALLLKRQTGTAGWRGITGRPGSAAWFGGVLFAVALALGLLAPVAGLLGLSNLFNAPVVQAFGVGLFAAGSVGSVVAQRAMGAAWRVGVAADEQTALVGDGVFARVRNPFFSTLLLSASGLALMVPGVPALAALVLLVVAVELQVRVVEEPHLLALHGDDYRAYAARAGRFLPGIGTIRP</sequence>
<comment type="caution">
    <text evidence="6">The sequence shown here is derived from an EMBL/GenBank/DDBJ whole genome shotgun (WGS) entry which is preliminary data.</text>
</comment>
<dbReference type="InterPro" id="IPR007318">
    <property type="entry name" value="Phopholipid_MeTrfase"/>
</dbReference>
<keyword evidence="3 5" id="KW-1133">Transmembrane helix</keyword>
<reference evidence="6 7" key="1">
    <citation type="submission" date="2018-03" db="EMBL/GenBank/DDBJ databases">
        <title>Aquarubrobacter algicola gen. nov., sp. nov., a novel actinobacterium isolated from shallow eutrophic lake during the end of cyanobacterial harmful algal blooms.</title>
        <authorList>
            <person name="Chun S.J."/>
        </authorList>
    </citation>
    <scope>NUCLEOTIDE SEQUENCE [LARGE SCALE GENOMIC DNA]</scope>
    <source>
        <strain evidence="6 7">Seoho-28</strain>
    </source>
</reference>
<evidence type="ECO:0000256" key="5">
    <source>
        <dbReference type="SAM" id="Phobius"/>
    </source>
</evidence>
<keyword evidence="4 5" id="KW-0472">Membrane</keyword>
<keyword evidence="6" id="KW-0489">Methyltransferase</keyword>
<dbReference type="EMBL" id="PYYB01000001">
    <property type="protein sequence ID" value="PTL60302.1"/>
    <property type="molecule type" value="Genomic_DNA"/>
</dbReference>
<accession>A0A2T4UM35</accession>
<evidence type="ECO:0000256" key="2">
    <source>
        <dbReference type="ARBA" id="ARBA00022692"/>
    </source>
</evidence>
<dbReference type="RefSeq" id="WP_107568947.1">
    <property type="nucleotide sequence ID" value="NZ_PYYB01000001.1"/>
</dbReference>
<dbReference type="OrthoDB" id="941586at2"/>
<keyword evidence="7" id="KW-1185">Reference proteome</keyword>
<proteinExistence type="predicted"/>
<dbReference type="GO" id="GO:0012505">
    <property type="term" value="C:endomembrane system"/>
    <property type="evidence" value="ECO:0007669"/>
    <property type="project" value="UniProtKB-SubCell"/>
</dbReference>
<dbReference type="PANTHER" id="PTHR43847">
    <property type="entry name" value="BLL3993 PROTEIN"/>
    <property type="match status" value="1"/>
</dbReference>
<dbReference type="Gene3D" id="1.20.120.1630">
    <property type="match status" value="1"/>
</dbReference>
<gene>
    <name evidence="6" type="ORF">C7Y72_11955</name>
</gene>
<feature type="transmembrane region" description="Helical" evidence="5">
    <location>
        <begin position="133"/>
        <end position="160"/>
    </location>
</feature>
<keyword evidence="6" id="KW-0808">Transferase</keyword>
<feature type="transmembrane region" description="Helical" evidence="5">
    <location>
        <begin position="76"/>
        <end position="96"/>
    </location>
</feature>
<dbReference type="AlphaFoldDB" id="A0A2T4UM35"/>
<protein>
    <submittedName>
        <fullName evidence="6">Isoprenylcysteine carboxyl methyltransferase</fullName>
    </submittedName>
</protein>